<evidence type="ECO:0000313" key="2">
    <source>
        <dbReference type="Proteomes" id="UP001150266"/>
    </source>
</evidence>
<sequence>MSEGHLVSNIQNLFELFFPIMPAMVKLFGTAFEIQFALIFGLLLYITLTTAIPIASPESLDGDVSHSTTVLSPRTRPPKIRSVSVQFSGGNKPTMAKKDYTDIQGGIRMLLQAMLPVLDKEALVLSVEKWTDWPIHSDPTKDDPEVFLVTIKYRRLWKPTTYKGYFWLEDGKVSGDLTVPSHKPFSSEARKMIMGEEELVVGSQVSRGVLVTKMRTRPERWPR</sequence>
<protein>
    <submittedName>
        <fullName evidence="1">Uncharacterized protein</fullName>
    </submittedName>
</protein>
<proteinExistence type="predicted"/>
<dbReference type="OrthoDB" id="3055722at2759"/>
<evidence type="ECO:0000313" key="1">
    <source>
        <dbReference type="EMBL" id="KAJ4480917.1"/>
    </source>
</evidence>
<comment type="caution">
    <text evidence="1">The sequence shown here is derived from an EMBL/GenBank/DDBJ whole genome shotgun (WGS) entry which is preliminary data.</text>
</comment>
<dbReference type="AlphaFoldDB" id="A0A9W9DQ41"/>
<keyword evidence="2" id="KW-1185">Reference proteome</keyword>
<dbReference type="EMBL" id="JAOTPV010000006">
    <property type="protein sequence ID" value="KAJ4480917.1"/>
    <property type="molecule type" value="Genomic_DNA"/>
</dbReference>
<name>A0A9W9DQ41_9AGAR</name>
<accession>A0A9W9DQ41</accession>
<reference evidence="1" key="1">
    <citation type="submission" date="2022-08" db="EMBL/GenBank/DDBJ databases">
        <title>A Global Phylogenomic Analysis of the Shiitake Genus Lentinula.</title>
        <authorList>
            <consortium name="DOE Joint Genome Institute"/>
            <person name="Sierra-Patev S."/>
            <person name="Min B."/>
            <person name="Naranjo-Ortiz M."/>
            <person name="Looney B."/>
            <person name="Konkel Z."/>
            <person name="Slot J.C."/>
            <person name="Sakamoto Y."/>
            <person name="Steenwyk J.L."/>
            <person name="Rokas A."/>
            <person name="Carro J."/>
            <person name="Camarero S."/>
            <person name="Ferreira P."/>
            <person name="Molpeceres G."/>
            <person name="Ruiz-Duenas F.J."/>
            <person name="Serrano A."/>
            <person name="Henrissat B."/>
            <person name="Drula E."/>
            <person name="Hughes K.W."/>
            <person name="Mata J.L."/>
            <person name="Ishikawa N.K."/>
            <person name="Vargas-Isla R."/>
            <person name="Ushijima S."/>
            <person name="Smith C.A."/>
            <person name="Ahrendt S."/>
            <person name="Andreopoulos W."/>
            <person name="He G."/>
            <person name="Labutti K."/>
            <person name="Lipzen A."/>
            <person name="Ng V."/>
            <person name="Riley R."/>
            <person name="Sandor L."/>
            <person name="Barry K."/>
            <person name="Martinez A.T."/>
            <person name="Xiao Y."/>
            <person name="Gibbons J.G."/>
            <person name="Terashima K."/>
            <person name="Grigoriev I.V."/>
            <person name="Hibbett D.S."/>
        </authorList>
    </citation>
    <scope>NUCLEOTIDE SEQUENCE</scope>
    <source>
        <strain evidence="1">JLM2183</strain>
    </source>
</reference>
<organism evidence="1 2">
    <name type="scientific">Lentinula aciculospora</name>
    <dbReference type="NCBI Taxonomy" id="153920"/>
    <lineage>
        <taxon>Eukaryota</taxon>
        <taxon>Fungi</taxon>
        <taxon>Dikarya</taxon>
        <taxon>Basidiomycota</taxon>
        <taxon>Agaricomycotina</taxon>
        <taxon>Agaricomycetes</taxon>
        <taxon>Agaricomycetidae</taxon>
        <taxon>Agaricales</taxon>
        <taxon>Marasmiineae</taxon>
        <taxon>Omphalotaceae</taxon>
        <taxon>Lentinula</taxon>
    </lineage>
</organism>
<gene>
    <name evidence="1" type="ORF">J3R30DRAFT_3462305</name>
</gene>
<dbReference type="Proteomes" id="UP001150266">
    <property type="component" value="Unassembled WGS sequence"/>
</dbReference>